<dbReference type="GO" id="GO:0008270">
    <property type="term" value="F:zinc ion binding"/>
    <property type="evidence" value="ECO:0007669"/>
    <property type="project" value="UniProtKB-KW"/>
</dbReference>
<feature type="compositionally biased region" description="Polar residues" evidence="5">
    <location>
        <begin position="122"/>
        <end position="131"/>
    </location>
</feature>
<feature type="compositionally biased region" description="Polar residues" evidence="5">
    <location>
        <begin position="36"/>
        <end position="50"/>
    </location>
</feature>
<dbReference type="PROSITE" id="PS50114">
    <property type="entry name" value="GATA_ZN_FINGER_2"/>
    <property type="match status" value="1"/>
</dbReference>
<dbReference type="PANTHER" id="PTHR45658">
    <property type="entry name" value="GATA TRANSCRIPTION FACTOR"/>
    <property type="match status" value="1"/>
</dbReference>
<keyword evidence="2 4" id="KW-0863">Zinc-finger</keyword>
<dbReference type="CDD" id="cd00202">
    <property type="entry name" value="ZnF_GATA"/>
    <property type="match status" value="1"/>
</dbReference>
<reference evidence="8" key="2">
    <citation type="submission" date="2015-01" db="EMBL/GenBank/DDBJ databases">
        <title>Evolutionary Origins and Diversification of the Mycorrhizal Mutualists.</title>
        <authorList>
            <consortium name="DOE Joint Genome Institute"/>
            <consortium name="Mycorrhizal Genomics Consortium"/>
            <person name="Kohler A."/>
            <person name="Kuo A."/>
            <person name="Nagy L.G."/>
            <person name="Floudas D."/>
            <person name="Copeland A."/>
            <person name="Barry K.W."/>
            <person name="Cichocki N."/>
            <person name="Veneault-Fourrey C."/>
            <person name="LaButti K."/>
            <person name="Lindquist E.A."/>
            <person name="Lipzen A."/>
            <person name="Lundell T."/>
            <person name="Morin E."/>
            <person name="Murat C."/>
            <person name="Riley R."/>
            <person name="Ohm R."/>
            <person name="Sun H."/>
            <person name="Tunlid A."/>
            <person name="Henrissat B."/>
            <person name="Grigoriev I.V."/>
            <person name="Hibbett D.S."/>
            <person name="Martin F."/>
        </authorList>
    </citation>
    <scope>NUCLEOTIDE SEQUENCE [LARGE SCALE GENOMIC DNA]</scope>
    <source>
        <strain evidence="8">Ve08.2h10</strain>
    </source>
</reference>
<dbReference type="Pfam" id="PF00320">
    <property type="entry name" value="GATA"/>
    <property type="match status" value="1"/>
</dbReference>
<dbReference type="SUPFAM" id="SSF57716">
    <property type="entry name" value="Glucocorticoid receptor-like (DNA-binding domain)"/>
    <property type="match status" value="1"/>
</dbReference>
<keyword evidence="8" id="KW-1185">Reference proteome</keyword>
<feature type="compositionally biased region" description="Basic and acidic residues" evidence="5">
    <location>
        <begin position="355"/>
        <end position="368"/>
    </location>
</feature>
<dbReference type="AlphaFoldDB" id="A0A0D0D5C9"/>
<feature type="compositionally biased region" description="Basic and acidic residues" evidence="5">
    <location>
        <begin position="256"/>
        <end position="273"/>
    </location>
</feature>
<feature type="region of interest" description="Disordered" evidence="5">
    <location>
        <begin position="314"/>
        <end position="368"/>
    </location>
</feature>
<evidence type="ECO:0000313" key="7">
    <source>
        <dbReference type="EMBL" id="KIK91842.1"/>
    </source>
</evidence>
<name>A0A0D0D5C9_9AGAM</name>
<feature type="compositionally biased region" description="Low complexity" evidence="5">
    <location>
        <begin position="9"/>
        <end position="22"/>
    </location>
</feature>
<dbReference type="PANTHER" id="PTHR45658:SF132">
    <property type="entry name" value="BIOFILM REGULATOR 1"/>
    <property type="match status" value="1"/>
</dbReference>
<feature type="region of interest" description="Disordered" evidence="5">
    <location>
        <begin position="102"/>
        <end position="165"/>
    </location>
</feature>
<gene>
    <name evidence="7" type="ORF">PAXRUDRAFT_795697</name>
</gene>
<dbReference type="SMART" id="SM00401">
    <property type="entry name" value="ZnF_GATA"/>
    <property type="match status" value="1"/>
</dbReference>
<dbReference type="GO" id="GO:0043565">
    <property type="term" value="F:sequence-specific DNA binding"/>
    <property type="evidence" value="ECO:0007669"/>
    <property type="project" value="InterPro"/>
</dbReference>
<evidence type="ECO:0000313" key="8">
    <source>
        <dbReference type="Proteomes" id="UP000054538"/>
    </source>
</evidence>
<dbReference type="InParanoid" id="A0A0D0D5C9"/>
<dbReference type="GO" id="GO:0006355">
    <property type="term" value="P:regulation of DNA-templated transcription"/>
    <property type="evidence" value="ECO:0007669"/>
    <property type="project" value="InterPro"/>
</dbReference>
<reference evidence="7 8" key="1">
    <citation type="submission" date="2014-04" db="EMBL/GenBank/DDBJ databases">
        <authorList>
            <consortium name="DOE Joint Genome Institute"/>
            <person name="Kuo A."/>
            <person name="Kohler A."/>
            <person name="Jargeat P."/>
            <person name="Nagy L.G."/>
            <person name="Floudas D."/>
            <person name="Copeland A."/>
            <person name="Barry K.W."/>
            <person name="Cichocki N."/>
            <person name="Veneault-Fourrey C."/>
            <person name="LaButti K."/>
            <person name="Lindquist E.A."/>
            <person name="Lipzen A."/>
            <person name="Lundell T."/>
            <person name="Morin E."/>
            <person name="Murat C."/>
            <person name="Sun H."/>
            <person name="Tunlid A."/>
            <person name="Henrissat B."/>
            <person name="Grigoriev I.V."/>
            <person name="Hibbett D.S."/>
            <person name="Martin F."/>
            <person name="Nordberg H.P."/>
            <person name="Cantor M.N."/>
            <person name="Hua S.X."/>
        </authorList>
    </citation>
    <scope>NUCLEOTIDE SEQUENCE [LARGE SCALE GENOMIC DNA]</scope>
    <source>
        <strain evidence="7 8">Ve08.2h10</strain>
    </source>
</reference>
<evidence type="ECO:0000256" key="2">
    <source>
        <dbReference type="ARBA" id="ARBA00022771"/>
    </source>
</evidence>
<evidence type="ECO:0000256" key="4">
    <source>
        <dbReference type="PROSITE-ProRule" id="PRU00094"/>
    </source>
</evidence>
<dbReference type="InterPro" id="IPR051140">
    <property type="entry name" value="GATA_TF"/>
</dbReference>
<feature type="domain" description="GATA-type" evidence="6">
    <location>
        <begin position="272"/>
        <end position="307"/>
    </location>
</feature>
<feature type="compositionally biased region" description="Low complexity" evidence="5">
    <location>
        <begin position="51"/>
        <end position="61"/>
    </location>
</feature>
<dbReference type="EMBL" id="KN825341">
    <property type="protein sequence ID" value="KIK91842.1"/>
    <property type="molecule type" value="Genomic_DNA"/>
</dbReference>
<feature type="region of interest" description="Disordered" evidence="5">
    <location>
        <begin position="246"/>
        <end position="290"/>
    </location>
</feature>
<evidence type="ECO:0000256" key="1">
    <source>
        <dbReference type="ARBA" id="ARBA00022723"/>
    </source>
</evidence>
<organism evidence="7 8">
    <name type="scientific">Paxillus rubicundulus Ve08.2h10</name>
    <dbReference type="NCBI Taxonomy" id="930991"/>
    <lineage>
        <taxon>Eukaryota</taxon>
        <taxon>Fungi</taxon>
        <taxon>Dikarya</taxon>
        <taxon>Basidiomycota</taxon>
        <taxon>Agaricomycotina</taxon>
        <taxon>Agaricomycetes</taxon>
        <taxon>Agaricomycetidae</taxon>
        <taxon>Boletales</taxon>
        <taxon>Paxilineae</taxon>
        <taxon>Paxillaceae</taxon>
        <taxon>Paxillus</taxon>
    </lineage>
</organism>
<accession>A0A0D0D5C9</accession>
<dbReference type="Gene3D" id="3.30.50.10">
    <property type="entry name" value="Erythroid Transcription Factor GATA-1, subunit A"/>
    <property type="match status" value="1"/>
</dbReference>
<dbReference type="InterPro" id="IPR013088">
    <property type="entry name" value="Znf_NHR/GATA"/>
</dbReference>
<evidence type="ECO:0000256" key="3">
    <source>
        <dbReference type="ARBA" id="ARBA00022833"/>
    </source>
</evidence>
<keyword evidence="1" id="KW-0479">Metal-binding</keyword>
<dbReference type="STRING" id="930991.A0A0D0D5C9"/>
<dbReference type="Proteomes" id="UP000054538">
    <property type="component" value="Unassembled WGS sequence"/>
</dbReference>
<proteinExistence type="predicted"/>
<protein>
    <recommendedName>
        <fullName evidence="6">GATA-type domain-containing protein</fullName>
    </recommendedName>
</protein>
<feature type="region of interest" description="Disordered" evidence="5">
    <location>
        <begin position="1"/>
        <end position="61"/>
    </location>
</feature>
<evidence type="ECO:0000259" key="6">
    <source>
        <dbReference type="PROSITE" id="PS50114"/>
    </source>
</evidence>
<keyword evidence="3" id="KW-0862">Zinc</keyword>
<sequence>MYNHQQGGSSSYDYPSYSTTSSEHQAPLAQAPGRTVRSSISQAQHQTNFQSPSSYASPATYAPASYNIHSTHAQQWQPESWAPQQYAQPFTPQPMHAEMTYASATPRGDPPPPISPPDTRSFAPSNLTPSQEPRRQDSGYTQPLPVSSNTASPPRNRRRDMDTPLMAPVTATTSGLDFMKPCLPNAKAHYSQMQDSYRLIMDSTNSLINNGAMSSSRPPPAESMERMLQSANYGMQVLQSAIAESNPDMRPATGMGDKDVPASKRQKGDEHAQEGQTCLGCGATSTPEWRRGPLGPRTLCNACGLVYAKLLKKRTRGDARPRGGQSGGQSSQHAMDEANPLSSGGSEDEDSYGSQDRRSDFGEHGMRG</sequence>
<dbReference type="HOGENOM" id="CLU_061218_0_0_1"/>
<feature type="compositionally biased region" description="Polar residues" evidence="5">
    <location>
        <begin position="138"/>
        <end position="153"/>
    </location>
</feature>
<dbReference type="InterPro" id="IPR000679">
    <property type="entry name" value="Znf_GATA"/>
</dbReference>
<dbReference type="OrthoDB" id="2162994at2759"/>
<evidence type="ECO:0000256" key="5">
    <source>
        <dbReference type="SAM" id="MobiDB-lite"/>
    </source>
</evidence>